<dbReference type="RefSeq" id="WP_345517764.1">
    <property type="nucleotide sequence ID" value="NZ_BAAAXD010000045.1"/>
</dbReference>
<name>A0ABV5RDL2_9ACTN</name>
<evidence type="ECO:0000256" key="1">
    <source>
        <dbReference type="SAM" id="MobiDB-lite"/>
    </source>
</evidence>
<feature type="signal peptide" evidence="3">
    <location>
        <begin position="1"/>
        <end position="31"/>
    </location>
</feature>
<keyword evidence="3" id="KW-0732">Signal</keyword>
<accession>A0ABV5RDL2</accession>
<feature type="chain" id="PRO_5045061195" description="DUF916 domain-containing protein" evidence="3">
    <location>
        <begin position="32"/>
        <end position="330"/>
    </location>
</feature>
<feature type="transmembrane region" description="Helical" evidence="2">
    <location>
        <begin position="270"/>
        <end position="293"/>
    </location>
</feature>
<keyword evidence="2" id="KW-0812">Transmembrane</keyword>
<keyword evidence="2" id="KW-0472">Membrane</keyword>
<reference evidence="4 5" key="1">
    <citation type="submission" date="2024-09" db="EMBL/GenBank/DDBJ databases">
        <authorList>
            <person name="Sun Q."/>
            <person name="Mori K."/>
        </authorList>
    </citation>
    <scope>NUCLEOTIDE SEQUENCE [LARGE SCALE GENOMIC DNA]</scope>
    <source>
        <strain evidence="4 5">JCM 3331</strain>
    </source>
</reference>
<evidence type="ECO:0000256" key="2">
    <source>
        <dbReference type="SAM" id="Phobius"/>
    </source>
</evidence>
<proteinExistence type="predicted"/>
<dbReference type="EMBL" id="JBHMCG010000098">
    <property type="protein sequence ID" value="MFB9575176.1"/>
    <property type="molecule type" value="Genomic_DNA"/>
</dbReference>
<keyword evidence="2" id="KW-1133">Transmembrane helix</keyword>
<protein>
    <recommendedName>
        <fullName evidence="6">DUF916 domain-containing protein</fullName>
    </recommendedName>
</protein>
<keyword evidence="5" id="KW-1185">Reference proteome</keyword>
<feature type="region of interest" description="Disordered" evidence="1">
    <location>
        <begin position="299"/>
        <end position="330"/>
    </location>
</feature>
<gene>
    <name evidence="4" type="ORF">ACFFTL_23485</name>
</gene>
<comment type="caution">
    <text evidence="4">The sequence shown here is derived from an EMBL/GenBank/DDBJ whole genome shotgun (WGS) entry which is preliminary data.</text>
</comment>
<evidence type="ECO:0000256" key="3">
    <source>
        <dbReference type="SAM" id="SignalP"/>
    </source>
</evidence>
<sequence length="330" mass="34071">MPPLTGHAVRAVLAALLCAFACALTAHPAPAADRSAADWTAQPAAGAGSRSGEDGGRPYFYLEGLPGTVLQDRLSVTNPGTAPVTVRLRGADAYNSAGGDFAVRGKDSAGTGAWLRLAADRVTVPARTRAEVPFSVTVPADASPGDHPGAIVAEHSGRSVGIRVHLRVSGPTLTALTLEDVSVSGRTIHYTLVNRGNVALAPRLAVSADGVFGTLLRREARNLPVDLLPGQRVKLTEPWRNAPALDSATVRLRVTAAGGAHSEATARAVFVPWAPVAGGALVLAAAAAGAYAYRLRRSHRRPPGDDGPDHGHAARTTAERRHLVKAGAES</sequence>
<evidence type="ECO:0000313" key="5">
    <source>
        <dbReference type="Proteomes" id="UP001589710"/>
    </source>
</evidence>
<evidence type="ECO:0000313" key="4">
    <source>
        <dbReference type="EMBL" id="MFB9575176.1"/>
    </source>
</evidence>
<feature type="compositionally biased region" description="Basic and acidic residues" evidence="1">
    <location>
        <begin position="302"/>
        <end position="321"/>
    </location>
</feature>
<evidence type="ECO:0008006" key="6">
    <source>
        <dbReference type="Google" id="ProtNLM"/>
    </source>
</evidence>
<dbReference type="Proteomes" id="UP001589710">
    <property type="component" value="Unassembled WGS sequence"/>
</dbReference>
<organism evidence="4 5">
    <name type="scientific">Streptomyces yanii</name>
    <dbReference type="NCBI Taxonomy" id="78510"/>
    <lineage>
        <taxon>Bacteria</taxon>
        <taxon>Bacillati</taxon>
        <taxon>Actinomycetota</taxon>
        <taxon>Actinomycetes</taxon>
        <taxon>Kitasatosporales</taxon>
        <taxon>Streptomycetaceae</taxon>
        <taxon>Streptomyces</taxon>
    </lineage>
</organism>